<reference evidence="2 3" key="1">
    <citation type="journal article" date="2019" name="Int. J. Syst. Evol. Microbiol.">
        <title>The Global Catalogue of Microorganisms (GCM) 10K type strain sequencing project: providing services to taxonomists for standard genome sequencing and annotation.</title>
        <authorList>
            <consortium name="The Broad Institute Genomics Platform"/>
            <consortium name="The Broad Institute Genome Sequencing Center for Infectious Disease"/>
            <person name="Wu L."/>
            <person name="Ma J."/>
        </authorList>
    </citation>
    <scope>NUCLEOTIDE SEQUENCE [LARGE SCALE GENOMIC DNA]</scope>
    <source>
        <strain evidence="2 3">JCM 15608</strain>
    </source>
</reference>
<keyword evidence="3" id="KW-1185">Reference proteome</keyword>
<gene>
    <name evidence="2" type="ORF">GCM10009111_05260</name>
</gene>
<evidence type="ECO:0000313" key="3">
    <source>
        <dbReference type="Proteomes" id="UP001500021"/>
    </source>
</evidence>
<evidence type="ECO:0000313" key="2">
    <source>
        <dbReference type="EMBL" id="GAA0811979.1"/>
    </source>
</evidence>
<accession>A0ABN1L3E6</accession>
<keyword evidence="1" id="KW-0732">Signal</keyword>
<sequence>MHNTLIKLKELGRNPTMNILSLMLILLLVLSSLSAFASASSPAAIGSQQSEAAHNAWLKDRFKEQHREIIPVVAVADIFFMCNKERKVDSADYSLSDLVTKLDRDTLAEKLILCLQEDTMQSDTALNFGLLGCFHEQLSHLPDEERQQKMQFVRKAINNLSHAERKKSFTQCVTEQAIHYLK</sequence>
<feature type="signal peptide" evidence="1">
    <location>
        <begin position="1"/>
        <end position="37"/>
    </location>
</feature>
<dbReference type="Proteomes" id="UP001500021">
    <property type="component" value="Unassembled WGS sequence"/>
</dbReference>
<protein>
    <recommendedName>
        <fullName evidence="4">Secreted protein</fullName>
    </recommendedName>
</protein>
<evidence type="ECO:0008006" key="4">
    <source>
        <dbReference type="Google" id="ProtNLM"/>
    </source>
</evidence>
<dbReference type="EMBL" id="BAAAFA010000001">
    <property type="protein sequence ID" value="GAA0811979.1"/>
    <property type="molecule type" value="Genomic_DNA"/>
</dbReference>
<name>A0ABN1L3E6_9GAMM</name>
<comment type="caution">
    <text evidence="2">The sequence shown here is derived from an EMBL/GenBank/DDBJ whole genome shotgun (WGS) entry which is preliminary data.</text>
</comment>
<proteinExistence type="predicted"/>
<evidence type="ECO:0000256" key="1">
    <source>
        <dbReference type="SAM" id="SignalP"/>
    </source>
</evidence>
<organism evidence="2 3">
    <name type="scientific">Colwellia asteriadis</name>
    <dbReference type="NCBI Taxonomy" id="517723"/>
    <lineage>
        <taxon>Bacteria</taxon>
        <taxon>Pseudomonadati</taxon>
        <taxon>Pseudomonadota</taxon>
        <taxon>Gammaproteobacteria</taxon>
        <taxon>Alteromonadales</taxon>
        <taxon>Colwelliaceae</taxon>
        <taxon>Colwellia</taxon>
    </lineage>
</organism>
<feature type="chain" id="PRO_5045393332" description="Secreted protein" evidence="1">
    <location>
        <begin position="38"/>
        <end position="182"/>
    </location>
</feature>